<dbReference type="Proteomes" id="UP000535437">
    <property type="component" value="Unassembled WGS sequence"/>
</dbReference>
<dbReference type="InterPro" id="IPR023120">
    <property type="entry name" value="WHTH_transcript_rep_HrcA_IDD"/>
</dbReference>
<keyword evidence="1 6" id="KW-0678">Repressor</keyword>
<dbReference type="GO" id="GO:0045892">
    <property type="term" value="P:negative regulation of DNA-templated transcription"/>
    <property type="evidence" value="ECO:0007669"/>
    <property type="project" value="UniProtKB-UniRule"/>
</dbReference>
<reference evidence="9 10" key="1">
    <citation type="submission" date="2020-07" db="EMBL/GenBank/DDBJ databases">
        <title>Sequencing the genomes of 1000 actinobacteria strains.</title>
        <authorList>
            <person name="Klenk H.-P."/>
        </authorList>
    </citation>
    <scope>NUCLEOTIDE SEQUENCE [LARGE SCALE GENOMIC DNA]</scope>
    <source>
        <strain evidence="9 10">DSM 15475</strain>
    </source>
</reference>
<keyword evidence="2 6" id="KW-0805">Transcription regulation</keyword>
<dbReference type="InterPro" id="IPR036390">
    <property type="entry name" value="WH_DNA-bd_sf"/>
</dbReference>
<dbReference type="Pfam" id="PF01628">
    <property type="entry name" value="HrcA"/>
    <property type="match status" value="1"/>
</dbReference>
<organism evidence="9 10">
    <name type="scientific">Nesterenkonia xinjiangensis</name>
    <dbReference type="NCBI Taxonomy" id="225327"/>
    <lineage>
        <taxon>Bacteria</taxon>
        <taxon>Bacillati</taxon>
        <taxon>Actinomycetota</taxon>
        <taxon>Actinomycetes</taxon>
        <taxon>Micrococcales</taxon>
        <taxon>Micrococcaceae</taxon>
        <taxon>Nesterenkonia</taxon>
    </lineage>
</organism>
<evidence type="ECO:0000313" key="9">
    <source>
        <dbReference type="EMBL" id="NYJ79434.1"/>
    </source>
</evidence>
<keyword evidence="3 6" id="KW-0346">Stress response</keyword>
<protein>
    <recommendedName>
        <fullName evidence="6">Heat-inducible transcription repressor HrcA</fullName>
    </recommendedName>
</protein>
<comment type="function">
    <text evidence="5 6">Negative regulator of class I heat shock genes (grpE-dnaK-dnaJ and groELS operons). Prevents heat-shock induction of these operons.</text>
</comment>
<accession>A0A7Z0GPR7</accession>
<dbReference type="InterPro" id="IPR029016">
    <property type="entry name" value="GAF-like_dom_sf"/>
</dbReference>
<dbReference type="Gene3D" id="1.10.10.10">
    <property type="entry name" value="Winged helix-like DNA-binding domain superfamily/Winged helix DNA-binding domain"/>
    <property type="match status" value="1"/>
</dbReference>
<dbReference type="PANTHER" id="PTHR34824">
    <property type="entry name" value="HEAT-INDUCIBLE TRANSCRIPTION REPRESSOR HRCA"/>
    <property type="match status" value="1"/>
</dbReference>
<evidence type="ECO:0000256" key="5">
    <source>
        <dbReference type="ARBA" id="ARBA00055319"/>
    </source>
</evidence>
<comment type="caution">
    <text evidence="9">The sequence shown here is derived from an EMBL/GenBank/DDBJ whole genome shotgun (WGS) entry which is preliminary data.</text>
</comment>
<dbReference type="InterPro" id="IPR001034">
    <property type="entry name" value="DeoR_HTH"/>
</dbReference>
<dbReference type="SUPFAM" id="SSF55781">
    <property type="entry name" value="GAF domain-like"/>
    <property type="match status" value="1"/>
</dbReference>
<proteinExistence type="inferred from homology"/>
<dbReference type="GO" id="GO:0003677">
    <property type="term" value="F:DNA binding"/>
    <property type="evidence" value="ECO:0007669"/>
    <property type="project" value="InterPro"/>
</dbReference>
<evidence type="ECO:0000259" key="8">
    <source>
        <dbReference type="Pfam" id="PF08220"/>
    </source>
</evidence>
<comment type="similarity">
    <text evidence="6">Belongs to the HrcA family.</text>
</comment>
<dbReference type="FunFam" id="1.10.10.10:FF:000049">
    <property type="entry name" value="Heat-inducible transcription repressor HrcA"/>
    <property type="match status" value="1"/>
</dbReference>
<evidence type="ECO:0000313" key="10">
    <source>
        <dbReference type="Proteomes" id="UP000535437"/>
    </source>
</evidence>
<gene>
    <name evidence="6" type="primary">hrcA</name>
    <name evidence="9" type="ORF">HNR09_002845</name>
</gene>
<dbReference type="PIRSF" id="PIRSF005485">
    <property type="entry name" value="HrcA"/>
    <property type="match status" value="1"/>
</dbReference>
<keyword evidence="4 6" id="KW-0804">Transcription</keyword>
<evidence type="ECO:0000256" key="1">
    <source>
        <dbReference type="ARBA" id="ARBA00022491"/>
    </source>
</evidence>
<dbReference type="AlphaFoldDB" id="A0A7Z0GPR7"/>
<feature type="domain" description="Heat-inducible transcription repressor HrcA C-terminal" evidence="7">
    <location>
        <begin position="103"/>
        <end position="324"/>
    </location>
</feature>
<dbReference type="InterPro" id="IPR021153">
    <property type="entry name" value="HrcA_C"/>
</dbReference>
<dbReference type="Gene3D" id="3.30.450.40">
    <property type="match status" value="1"/>
</dbReference>
<sequence>MSDTRRLQVLRAIVEDYVQTQEPVGSRALVERHNLEVSPATIRNDMAFLEAEGLIAAPHTSAGRIPTDQGYRIFVDRISEVRPLSRAERRAMDTLLEAADDHDEMLEQTVRLLAMLTNQVAVLQHPQQSTARIRHIEVLSMGTHKVLVVVILSSGRVEQRMATMAAPLDDESLQRIGQRLVEELHNRSVSALPLPMDQLVGTVEPSLQPAMAIVAHTVETVLEAGRVDRIIMAGTANLARSDRDLGPSIGPILEALEEQVVLLRLLTEMEQDRRGLSVRIGHETSHDSLAETSVVAAEYAIGDGGAAAKLGVVGPTRMDYGSTMSAVRAMARYLSRILSEG</sequence>
<dbReference type="SUPFAM" id="SSF46785">
    <property type="entry name" value="Winged helix' DNA-binding domain"/>
    <property type="match status" value="1"/>
</dbReference>
<evidence type="ECO:0000256" key="3">
    <source>
        <dbReference type="ARBA" id="ARBA00023016"/>
    </source>
</evidence>
<dbReference type="Pfam" id="PF08220">
    <property type="entry name" value="HTH_DeoR"/>
    <property type="match status" value="1"/>
</dbReference>
<dbReference type="EMBL" id="JACCFY010000001">
    <property type="protein sequence ID" value="NYJ79434.1"/>
    <property type="molecule type" value="Genomic_DNA"/>
</dbReference>
<feature type="domain" description="HTH deoR-type" evidence="8">
    <location>
        <begin position="16"/>
        <end position="59"/>
    </location>
</feature>
<keyword evidence="10" id="KW-1185">Reference proteome</keyword>
<dbReference type="PANTHER" id="PTHR34824:SF1">
    <property type="entry name" value="HEAT-INDUCIBLE TRANSCRIPTION REPRESSOR HRCA"/>
    <property type="match status" value="1"/>
</dbReference>
<evidence type="ECO:0000259" key="7">
    <source>
        <dbReference type="Pfam" id="PF01628"/>
    </source>
</evidence>
<dbReference type="NCBIfam" id="TIGR00331">
    <property type="entry name" value="hrcA"/>
    <property type="match status" value="1"/>
</dbReference>
<dbReference type="InterPro" id="IPR002571">
    <property type="entry name" value="HrcA"/>
</dbReference>
<evidence type="ECO:0000256" key="6">
    <source>
        <dbReference type="HAMAP-Rule" id="MF_00081"/>
    </source>
</evidence>
<evidence type="ECO:0000256" key="2">
    <source>
        <dbReference type="ARBA" id="ARBA00023015"/>
    </source>
</evidence>
<name>A0A7Z0GPR7_9MICC</name>
<dbReference type="RefSeq" id="WP_179542654.1">
    <property type="nucleotide sequence ID" value="NZ_BAAALL010000001.1"/>
</dbReference>
<dbReference type="HAMAP" id="MF_00081">
    <property type="entry name" value="HrcA"/>
    <property type="match status" value="1"/>
</dbReference>
<dbReference type="GO" id="GO:0003700">
    <property type="term" value="F:DNA-binding transcription factor activity"/>
    <property type="evidence" value="ECO:0007669"/>
    <property type="project" value="InterPro"/>
</dbReference>
<dbReference type="Gene3D" id="3.30.390.60">
    <property type="entry name" value="Heat-inducible transcription repressor hrca homolog, domain 3"/>
    <property type="match status" value="1"/>
</dbReference>
<evidence type="ECO:0000256" key="4">
    <source>
        <dbReference type="ARBA" id="ARBA00023163"/>
    </source>
</evidence>
<dbReference type="InterPro" id="IPR036388">
    <property type="entry name" value="WH-like_DNA-bd_sf"/>
</dbReference>